<dbReference type="EnsemblPlants" id="KEH22295">
    <property type="protein sequence ID" value="KEH22295"/>
    <property type="gene ID" value="MTR_7g038880"/>
</dbReference>
<gene>
    <name evidence="2" type="ordered locus">MTR_7g038880</name>
</gene>
<dbReference type="AlphaFoldDB" id="A0A072U8Z0"/>
<reference evidence="3" key="3">
    <citation type="submission" date="2015-04" db="UniProtKB">
        <authorList>
            <consortium name="EnsemblPlants"/>
        </authorList>
    </citation>
    <scope>IDENTIFICATION</scope>
    <source>
        <strain evidence="3">cv. Jemalong A17</strain>
    </source>
</reference>
<name>A0A072U8Z0_MEDTR</name>
<dbReference type="Proteomes" id="UP000002051">
    <property type="component" value="Unassembled WGS sequence"/>
</dbReference>
<proteinExistence type="predicted"/>
<keyword evidence="4" id="KW-1185">Reference proteome</keyword>
<reference evidence="2 4" key="2">
    <citation type="journal article" date="2014" name="BMC Genomics">
        <title>An improved genome release (version Mt4.0) for the model legume Medicago truncatula.</title>
        <authorList>
            <person name="Tang H."/>
            <person name="Krishnakumar V."/>
            <person name="Bidwell S."/>
            <person name="Rosen B."/>
            <person name="Chan A."/>
            <person name="Zhou S."/>
            <person name="Gentzbittel L."/>
            <person name="Childs K.L."/>
            <person name="Yandell M."/>
            <person name="Gundlach H."/>
            <person name="Mayer K.F."/>
            <person name="Schwartz D.C."/>
            <person name="Town C.D."/>
        </authorList>
    </citation>
    <scope>GENOME REANNOTATION</scope>
    <source>
        <strain evidence="2">A17</strain>
        <strain evidence="3 4">cv. Jemalong A17</strain>
    </source>
</reference>
<organism evidence="2 4">
    <name type="scientific">Medicago truncatula</name>
    <name type="common">Barrel medic</name>
    <name type="synonym">Medicago tribuloides</name>
    <dbReference type="NCBI Taxonomy" id="3880"/>
    <lineage>
        <taxon>Eukaryota</taxon>
        <taxon>Viridiplantae</taxon>
        <taxon>Streptophyta</taxon>
        <taxon>Embryophyta</taxon>
        <taxon>Tracheophyta</taxon>
        <taxon>Spermatophyta</taxon>
        <taxon>Magnoliopsida</taxon>
        <taxon>eudicotyledons</taxon>
        <taxon>Gunneridae</taxon>
        <taxon>Pentapetalae</taxon>
        <taxon>rosids</taxon>
        <taxon>fabids</taxon>
        <taxon>Fabales</taxon>
        <taxon>Fabaceae</taxon>
        <taxon>Papilionoideae</taxon>
        <taxon>50 kb inversion clade</taxon>
        <taxon>NPAAA clade</taxon>
        <taxon>Hologalegina</taxon>
        <taxon>IRL clade</taxon>
        <taxon>Trifolieae</taxon>
        <taxon>Medicago</taxon>
    </lineage>
</organism>
<feature type="compositionally biased region" description="Basic residues" evidence="1">
    <location>
        <begin position="7"/>
        <end position="17"/>
    </location>
</feature>
<evidence type="ECO:0000256" key="1">
    <source>
        <dbReference type="SAM" id="MobiDB-lite"/>
    </source>
</evidence>
<accession>A0A072U8Z0</accession>
<dbReference type="HOGENOM" id="CLU_146286_0_0_1"/>
<reference evidence="2 4" key="1">
    <citation type="journal article" date="2011" name="Nature">
        <title>The Medicago genome provides insight into the evolution of rhizobial symbioses.</title>
        <authorList>
            <person name="Young N.D."/>
            <person name="Debelle F."/>
            <person name="Oldroyd G.E."/>
            <person name="Geurts R."/>
            <person name="Cannon S.B."/>
            <person name="Udvardi M.K."/>
            <person name="Benedito V.A."/>
            <person name="Mayer K.F."/>
            <person name="Gouzy J."/>
            <person name="Schoof H."/>
            <person name="Van de Peer Y."/>
            <person name="Proost S."/>
            <person name="Cook D.R."/>
            <person name="Meyers B.C."/>
            <person name="Spannagl M."/>
            <person name="Cheung F."/>
            <person name="De Mita S."/>
            <person name="Krishnakumar V."/>
            <person name="Gundlach H."/>
            <person name="Zhou S."/>
            <person name="Mudge J."/>
            <person name="Bharti A.K."/>
            <person name="Murray J.D."/>
            <person name="Naoumkina M.A."/>
            <person name="Rosen B."/>
            <person name="Silverstein K.A."/>
            <person name="Tang H."/>
            <person name="Rombauts S."/>
            <person name="Zhao P.X."/>
            <person name="Zhou P."/>
            <person name="Barbe V."/>
            <person name="Bardou P."/>
            <person name="Bechner M."/>
            <person name="Bellec A."/>
            <person name="Berger A."/>
            <person name="Berges H."/>
            <person name="Bidwell S."/>
            <person name="Bisseling T."/>
            <person name="Choisne N."/>
            <person name="Couloux A."/>
            <person name="Denny R."/>
            <person name="Deshpande S."/>
            <person name="Dai X."/>
            <person name="Doyle J.J."/>
            <person name="Dudez A.M."/>
            <person name="Farmer A.D."/>
            <person name="Fouteau S."/>
            <person name="Franken C."/>
            <person name="Gibelin C."/>
            <person name="Gish J."/>
            <person name="Goldstein S."/>
            <person name="Gonzalez A.J."/>
            <person name="Green P.J."/>
            <person name="Hallab A."/>
            <person name="Hartog M."/>
            <person name="Hua A."/>
            <person name="Humphray S.J."/>
            <person name="Jeong D.H."/>
            <person name="Jing Y."/>
            <person name="Jocker A."/>
            <person name="Kenton S.M."/>
            <person name="Kim D.J."/>
            <person name="Klee K."/>
            <person name="Lai H."/>
            <person name="Lang C."/>
            <person name="Lin S."/>
            <person name="Macmil S.L."/>
            <person name="Magdelenat G."/>
            <person name="Matthews L."/>
            <person name="McCorrison J."/>
            <person name="Monaghan E.L."/>
            <person name="Mun J.H."/>
            <person name="Najar F.Z."/>
            <person name="Nicholson C."/>
            <person name="Noirot C."/>
            <person name="O'Bleness M."/>
            <person name="Paule C.R."/>
            <person name="Poulain J."/>
            <person name="Prion F."/>
            <person name="Qin B."/>
            <person name="Qu C."/>
            <person name="Retzel E.F."/>
            <person name="Riddle C."/>
            <person name="Sallet E."/>
            <person name="Samain S."/>
            <person name="Samson N."/>
            <person name="Sanders I."/>
            <person name="Saurat O."/>
            <person name="Scarpelli C."/>
            <person name="Schiex T."/>
            <person name="Segurens B."/>
            <person name="Severin A.J."/>
            <person name="Sherrier D.J."/>
            <person name="Shi R."/>
            <person name="Sims S."/>
            <person name="Singer S.R."/>
            <person name="Sinharoy S."/>
            <person name="Sterck L."/>
            <person name="Viollet A."/>
            <person name="Wang B.B."/>
            <person name="Wang K."/>
            <person name="Wang M."/>
            <person name="Wang X."/>
            <person name="Warfsmann J."/>
            <person name="Weissenbach J."/>
            <person name="White D.D."/>
            <person name="White J.D."/>
            <person name="Wiley G.B."/>
            <person name="Wincker P."/>
            <person name="Xing Y."/>
            <person name="Yang L."/>
            <person name="Yao Z."/>
            <person name="Ying F."/>
            <person name="Zhai J."/>
            <person name="Zhou L."/>
            <person name="Zuber A."/>
            <person name="Denarie J."/>
            <person name="Dixon R.A."/>
            <person name="May G.D."/>
            <person name="Schwartz D.C."/>
            <person name="Rogers J."/>
            <person name="Quetier F."/>
            <person name="Town C.D."/>
            <person name="Roe B.A."/>
        </authorList>
    </citation>
    <scope>NUCLEOTIDE SEQUENCE [LARGE SCALE GENOMIC DNA]</scope>
    <source>
        <strain evidence="2">A17</strain>
        <strain evidence="3 4">cv. Jemalong A17</strain>
    </source>
</reference>
<evidence type="ECO:0000313" key="2">
    <source>
        <dbReference type="EMBL" id="KEH22295.1"/>
    </source>
</evidence>
<evidence type="ECO:0000313" key="4">
    <source>
        <dbReference type="Proteomes" id="UP000002051"/>
    </source>
</evidence>
<evidence type="ECO:0000313" key="3">
    <source>
        <dbReference type="EnsemblPlants" id="KEH22295"/>
    </source>
</evidence>
<dbReference type="EMBL" id="CM001223">
    <property type="protein sequence ID" value="KEH22295.1"/>
    <property type="molecule type" value="Genomic_DNA"/>
</dbReference>
<sequence>MFTPKTNSKKKRVKKTQKRETGYAVTGQLARRVSLIAVASCDRKLYGNRPVSSQKPNFSSTQTPNLIGNLTYDYSTT</sequence>
<protein>
    <submittedName>
        <fullName evidence="2 3">Uncharacterized protein</fullName>
    </submittedName>
</protein>
<feature type="region of interest" description="Disordered" evidence="1">
    <location>
        <begin position="1"/>
        <end position="20"/>
    </location>
</feature>